<dbReference type="GO" id="GO:0016973">
    <property type="term" value="P:poly(A)+ mRNA export from nucleus"/>
    <property type="evidence" value="ECO:0007669"/>
    <property type="project" value="TreeGrafter"/>
</dbReference>
<evidence type="ECO:0000256" key="3">
    <source>
        <dbReference type="ARBA" id="ARBA00022448"/>
    </source>
</evidence>
<evidence type="ECO:0000256" key="5">
    <source>
        <dbReference type="ARBA" id="ARBA00022927"/>
    </source>
</evidence>
<name>A0A9P0PCX4_ACAOB</name>
<keyword evidence="4" id="KW-0509">mRNA transport</keyword>
<dbReference type="GO" id="GO:0031080">
    <property type="term" value="C:nuclear pore outer ring"/>
    <property type="evidence" value="ECO:0007669"/>
    <property type="project" value="TreeGrafter"/>
</dbReference>
<dbReference type="Proteomes" id="UP001152888">
    <property type="component" value="Unassembled WGS sequence"/>
</dbReference>
<dbReference type="AlphaFoldDB" id="A0A9P0PCX4"/>
<keyword evidence="7" id="KW-0539">Nucleus</keyword>
<feature type="domain" description="Nucleoporin Nup133/Nup155-like N-terminal" evidence="10">
    <location>
        <begin position="64"/>
        <end position="431"/>
    </location>
</feature>
<dbReference type="OrthoDB" id="103454at2759"/>
<dbReference type="InterPro" id="IPR014908">
    <property type="entry name" value="Nucleoporin_Nup133/Nup155_N"/>
</dbReference>
<evidence type="ECO:0008006" key="13">
    <source>
        <dbReference type="Google" id="ProtNLM"/>
    </source>
</evidence>
<gene>
    <name evidence="11" type="ORF">ACAOBT_LOCUS13159</name>
</gene>
<evidence type="ECO:0000256" key="1">
    <source>
        <dbReference type="ARBA" id="ARBA00004259"/>
    </source>
</evidence>
<dbReference type="Gene3D" id="1.25.40.700">
    <property type="match status" value="1"/>
</dbReference>
<feature type="compositionally biased region" description="Polar residues" evidence="8">
    <location>
        <begin position="1"/>
        <end position="12"/>
    </location>
</feature>
<feature type="region of interest" description="Disordered" evidence="8">
    <location>
        <begin position="1"/>
        <end position="31"/>
    </location>
</feature>
<keyword evidence="5" id="KW-0653">Protein transport</keyword>
<evidence type="ECO:0000259" key="9">
    <source>
        <dbReference type="Pfam" id="PF03177"/>
    </source>
</evidence>
<protein>
    <recommendedName>
        <fullName evidence="13">Nuclear pore complex protein Nup133</fullName>
    </recommendedName>
</protein>
<dbReference type="EMBL" id="CAKOFQ010006871">
    <property type="protein sequence ID" value="CAH1978386.1"/>
    <property type="molecule type" value="Genomic_DNA"/>
</dbReference>
<dbReference type="GO" id="GO:0006606">
    <property type="term" value="P:protein import into nucleus"/>
    <property type="evidence" value="ECO:0007669"/>
    <property type="project" value="TreeGrafter"/>
</dbReference>
<evidence type="ECO:0000256" key="7">
    <source>
        <dbReference type="ARBA" id="ARBA00023242"/>
    </source>
</evidence>
<dbReference type="GO" id="GO:0017056">
    <property type="term" value="F:structural constituent of nuclear pore"/>
    <property type="evidence" value="ECO:0007669"/>
    <property type="project" value="InterPro"/>
</dbReference>
<evidence type="ECO:0000256" key="6">
    <source>
        <dbReference type="ARBA" id="ARBA00023010"/>
    </source>
</evidence>
<dbReference type="GO" id="GO:0000972">
    <property type="term" value="P:transcription-dependent tethering of RNA polymerase II gene DNA at nuclear periphery"/>
    <property type="evidence" value="ECO:0007669"/>
    <property type="project" value="TreeGrafter"/>
</dbReference>
<keyword evidence="12" id="KW-1185">Reference proteome</keyword>
<evidence type="ECO:0000256" key="8">
    <source>
        <dbReference type="SAM" id="MobiDB-lite"/>
    </source>
</evidence>
<comment type="similarity">
    <text evidence="2">Belongs to the nucleoporin Nup133 family.</text>
</comment>
<evidence type="ECO:0000256" key="4">
    <source>
        <dbReference type="ARBA" id="ARBA00022816"/>
    </source>
</evidence>
<dbReference type="InterPro" id="IPR037624">
    <property type="entry name" value="Nup133-like"/>
</dbReference>
<sequence>MDRSFQSSFSTKSPYSPRSRQSISSSSKRILPSSFRKSSRLKSSQSVQIILRSAQNYVERFGQSLPVLITEALTFADRNQLVSARISESGYVWIVCGRRLLIWQYKQVATQSSTPQTPQRKHASLNQCYELQLPQSDLAHKAELVSVFQTNIHSTPSCIAVSPEGVVRYWSAVAHETSYVEQSVELQGQECDSLTDASADIGCVLATTTCTVAIIRPYQDSGGACRPKLHCRPLTKPAGWLGGIGKRMSSLIFGPLSGGEHAAETRLVRVLTAPSIDGAYTVYVLAGHSIQKWQIKHREQDQLAWACDVARSVRDRFRAAVWPGCGGDQAEIDTWLLDIRPDKDGIIVLAGAVNMHASPQVSHTSSTDYLVHYALISFATEENADIRDFFLLKITGLYREEHSSESLSYRFLLSGNTAYLYNLKSVIVIRPQEDPDTVEFNASQDYLLGGSICGGTPVFFSKLHGLVLICSNSSAIGDQTTDFLNQSGVMTPVESSFVNETLSTAANNLSIYNLNPEEVYNAYKDTVGQLKAAFIFHIKGQKREYQEIVSELFPPDMHDVPNIDSTLDKITIEMTTDILNDIPVSDPRWTKDSPSNPGIGSSYSMQVMLQLEDKQKAFWFFVRFLKDSGLWNRLSAVAIRGTVMATTSIIGELAEKITAAIVLKSLPNSLILENAVEKAIKYFDSEPKNGLTNQDVFYREVGKMHRGIQELANCCEETAHSDLSPGQVAQVVHDTNEIILTVMNEVIQYRNQNADHFAPSDIVKSLNNLEYQPWTSAPGEEGLADALLLQHNLTYNYGLKLIGHGSLRTSLLDHFIAITDVMLDGRKTHLESLHQKDTSRERALYKLYASDRHKLIQPLLQEKEWEKAALLAEKYLDFETLVIICETNDNQKRLDEYIQRFDNDGFSEYVYNWFLKQNKQGRLIDWYRRSGKTKYLDKLTSFLKDHPSISWIQLVFDHKFAAASETLLHLANEETESVTRQKTMLSISKLASLAAPPVADIEEKIDTINHKLELVTLREEVPDYVLQQYGYDTVTPRVIPPKDLIHLYTCSEYSDATELEFKKAIDILPFVEDPELREEMQLKIWRTAILRDNWNYQNLDAPLEVLQRTLFFRIVELSLVLGANPQDILPPLDVLIEAESMKTLQDNNSFQFLIKTAYEYVYRTQVL</sequence>
<comment type="caution">
    <text evidence="11">The sequence shown here is derived from an EMBL/GenBank/DDBJ whole genome shotgun (WGS) entry which is preliminary data.</text>
</comment>
<feature type="domain" description="Nucleoporin Nup133/Nup155-like C-terminal" evidence="9">
    <location>
        <begin position="835"/>
        <end position="1028"/>
    </location>
</feature>
<dbReference type="Gene3D" id="2.130.10.10">
    <property type="entry name" value="YVTN repeat-like/Quinoprotein amine dehydrogenase"/>
    <property type="match status" value="1"/>
</dbReference>
<dbReference type="Pfam" id="PF03177">
    <property type="entry name" value="Nucleoporin_C"/>
    <property type="match status" value="1"/>
</dbReference>
<proteinExistence type="inferred from homology"/>
<accession>A0A9P0PCX4</accession>
<dbReference type="Gene3D" id="1.20.58.1380">
    <property type="match status" value="1"/>
</dbReference>
<dbReference type="PANTHER" id="PTHR13405:SF11">
    <property type="entry name" value="NUCLEAR PORE COMPLEX PROTEIN NUP133"/>
    <property type="match status" value="1"/>
</dbReference>
<dbReference type="InterPro" id="IPR007187">
    <property type="entry name" value="Nucleoporin_Nup133/Nup155_C"/>
</dbReference>
<feature type="compositionally biased region" description="Low complexity" evidence="8">
    <location>
        <begin position="13"/>
        <end position="31"/>
    </location>
</feature>
<keyword evidence="3" id="KW-0813">Transport</keyword>
<dbReference type="Pfam" id="PF08801">
    <property type="entry name" value="Nucleoporin_N"/>
    <property type="match status" value="1"/>
</dbReference>
<evidence type="ECO:0000259" key="10">
    <source>
        <dbReference type="Pfam" id="PF08801"/>
    </source>
</evidence>
<evidence type="ECO:0000256" key="2">
    <source>
        <dbReference type="ARBA" id="ARBA00005569"/>
    </source>
</evidence>
<dbReference type="SUPFAM" id="SSF117289">
    <property type="entry name" value="Nucleoporin domain"/>
    <property type="match status" value="1"/>
</dbReference>
<comment type="subcellular location">
    <subcellularLocation>
        <location evidence="1">Nucleus envelope</location>
    </subcellularLocation>
</comment>
<keyword evidence="6" id="KW-0811">Translocation</keyword>
<evidence type="ECO:0000313" key="11">
    <source>
        <dbReference type="EMBL" id="CAH1978386.1"/>
    </source>
</evidence>
<organism evidence="11 12">
    <name type="scientific">Acanthoscelides obtectus</name>
    <name type="common">Bean weevil</name>
    <name type="synonym">Bruchus obtectus</name>
    <dbReference type="NCBI Taxonomy" id="200917"/>
    <lineage>
        <taxon>Eukaryota</taxon>
        <taxon>Metazoa</taxon>
        <taxon>Ecdysozoa</taxon>
        <taxon>Arthropoda</taxon>
        <taxon>Hexapoda</taxon>
        <taxon>Insecta</taxon>
        <taxon>Pterygota</taxon>
        <taxon>Neoptera</taxon>
        <taxon>Endopterygota</taxon>
        <taxon>Coleoptera</taxon>
        <taxon>Polyphaga</taxon>
        <taxon>Cucujiformia</taxon>
        <taxon>Chrysomeloidea</taxon>
        <taxon>Chrysomelidae</taxon>
        <taxon>Bruchinae</taxon>
        <taxon>Bruchini</taxon>
        <taxon>Acanthoscelides</taxon>
    </lineage>
</organism>
<evidence type="ECO:0000313" key="12">
    <source>
        <dbReference type="Proteomes" id="UP001152888"/>
    </source>
</evidence>
<dbReference type="PANTHER" id="PTHR13405">
    <property type="entry name" value="NUCLEAR PORE COMPLEX PROTEIN NUP133"/>
    <property type="match status" value="1"/>
</dbReference>
<dbReference type="InterPro" id="IPR015943">
    <property type="entry name" value="WD40/YVTN_repeat-like_dom_sf"/>
</dbReference>
<reference evidence="11" key="1">
    <citation type="submission" date="2022-03" db="EMBL/GenBank/DDBJ databases">
        <authorList>
            <person name="Sayadi A."/>
        </authorList>
    </citation>
    <scope>NUCLEOTIDE SEQUENCE</scope>
</reference>